<dbReference type="InterPro" id="IPR005471">
    <property type="entry name" value="Tscrpt_reg_IclR_N"/>
</dbReference>
<dbReference type="GO" id="GO:0003677">
    <property type="term" value="F:DNA binding"/>
    <property type="evidence" value="ECO:0007669"/>
    <property type="project" value="UniProtKB-KW"/>
</dbReference>
<evidence type="ECO:0000259" key="6">
    <source>
        <dbReference type="PROSITE" id="PS51077"/>
    </source>
</evidence>
<gene>
    <name evidence="8" type="ORF">IAD16_03380</name>
</gene>
<dbReference type="PROSITE" id="PS51077">
    <property type="entry name" value="HTH_ICLR"/>
    <property type="match status" value="1"/>
</dbReference>
<dbReference type="SUPFAM" id="SSF46785">
    <property type="entry name" value="Winged helix' DNA-binding domain"/>
    <property type="match status" value="1"/>
</dbReference>
<evidence type="ECO:0000256" key="4">
    <source>
        <dbReference type="ARBA" id="ARBA00058938"/>
    </source>
</evidence>
<dbReference type="InterPro" id="IPR029016">
    <property type="entry name" value="GAF-like_dom_sf"/>
</dbReference>
<organism evidence="8 9">
    <name type="scientific">Candidatus Fimisoma avicola</name>
    <dbReference type="NCBI Taxonomy" id="2840826"/>
    <lineage>
        <taxon>Bacteria</taxon>
        <taxon>Bacillati</taxon>
        <taxon>Bacillota</taxon>
        <taxon>Clostridia</taxon>
        <taxon>Eubacteriales</taxon>
        <taxon>Candidatus Fimisoma</taxon>
    </lineage>
</organism>
<dbReference type="PROSITE" id="PS51078">
    <property type="entry name" value="ICLR_ED"/>
    <property type="match status" value="1"/>
</dbReference>
<evidence type="ECO:0000313" key="8">
    <source>
        <dbReference type="EMBL" id="HIU27412.1"/>
    </source>
</evidence>
<feature type="domain" description="HTH iclR-type" evidence="6">
    <location>
        <begin position="13"/>
        <end position="74"/>
    </location>
</feature>
<dbReference type="Gene3D" id="3.30.450.40">
    <property type="match status" value="1"/>
</dbReference>
<dbReference type="InterPro" id="IPR014757">
    <property type="entry name" value="Tscrpt_reg_IclR_C"/>
</dbReference>
<comment type="caution">
    <text evidence="8">The sequence shown here is derived from an EMBL/GenBank/DDBJ whole genome shotgun (WGS) entry which is preliminary data.</text>
</comment>
<dbReference type="SMART" id="SM00346">
    <property type="entry name" value="HTH_ICLR"/>
    <property type="match status" value="1"/>
</dbReference>
<name>A0A9D1L8P9_9FIRM</name>
<dbReference type="SUPFAM" id="SSF55781">
    <property type="entry name" value="GAF domain-like"/>
    <property type="match status" value="1"/>
</dbReference>
<dbReference type="PANTHER" id="PTHR30136">
    <property type="entry name" value="HELIX-TURN-HELIX TRANSCRIPTIONAL REGULATOR, ICLR FAMILY"/>
    <property type="match status" value="1"/>
</dbReference>
<sequence length="268" mass="30135">MKRQTRDMNDYNIRSVERALRALQCFSGSMREISLMEFSRRLELNKSTAFRILATLRNAGFLEMTDDGRYRLGAEIARLGRLTDSDGFLKRESQPTLKKLAKLSGETLSICKYDNGRMACISKIESQHVLKCICVLDSDIPMLKGATGKVVAAHLPQEELRRCIQIQKMAGNPVSDPIQLEADFKKIRKNGYYISHSEYDERINALGVPIFGKYGEVVGSLSIVGPDSRFVDDAIIKILPDVLQEVKDLSKRMGYEEPAPEKDIAVNA</sequence>
<dbReference type="Proteomes" id="UP000824091">
    <property type="component" value="Unassembled WGS sequence"/>
</dbReference>
<dbReference type="Pfam" id="PF09339">
    <property type="entry name" value="HTH_IclR"/>
    <property type="match status" value="1"/>
</dbReference>
<accession>A0A9D1L8P9</accession>
<dbReference type="FunFam" id="1.10.10.10:FF:000056">
    <property type="entry name" value="IclR family transcriptional regulator"/>
    <property type="match status" value="1"/>
</dbReference>
<proteinExistence type="predicted"/>
<reference evidence="8" key="2">
    <citation type="journal article" date="2021" name="PeerJ">
        <title>Extensive microbial diversity within the chicken gut microbiome revealed by metagenomics and culture.</title>
        <authorList>
            <person name="Gilroy R."/>
            <person name="Ravi A."/>
            <person name="Getino M."/>
            <person name="Pursley I."/>
            <person name="Horton D.L."/>
            <person name="Alikhan N.F."/>
            <person name="Baker D."/>
            <person name="Gharbi K."/>
            <person name="Hall N."/>
            <person name="Watson M."/>
            <person name="Adriaenssens E.M."/>
            <person name="Foster-Nyarko E."/>
            <person name="Jarju S."/>
            <person name="Secka A."/>
            <person name="Antonio M."/>
            <person name="Oren A."/>
            <person name="Chaudhuri R.R."/>
            <person name="La Ragione R."/>
            <person name="Hildebrand F."/>
            <person name="Pallen M.J."/>
        </authorList>
    </citation>
    <scope>NUCLEOTIDE SEQUENCE</scope>
    <source>
        <strain evidence="8">11300</strain>
    </source>
</reference>
<evidence type="ECO:0000256" key="5">
    <source>
        <dbReference type="ARBA" id="ARBA00070406"/>
    </source>
</evidence>
<dbReference type="InterPro" id="IPR050707">
    <property type="entry name" value="HTH_MetabolicPath_Reg"/>
</dbReference>
<evidence type="ECO:0000313" key="9">
    <source>
        <dbReference type="Proteomes" id="UP000824091"/>
    </source>
</evidence>
<keyword evidence="2" id="KW-0238">DNA-binding</keyword>
<dbReference type="InterPro" id="IPR036390">
    <property type="entry name" value="WH_DNA-bd_sf"/>
</dbReference>
<keyword evidence="1" id="KW-0805">Transcription regulation</keyword>
<dbReference type="GO" id="GO:0045892">
    <property type="term" value="P:negative regulation of DNA-templated transcription"/>
    <property type="evidence" value="ECO:0007669"/>
    <property type="project" value="TreeGrafter"/>
</dbReference>
<reference evidence="8" key="1">
    <citation type="submission" date="2020-10" db="EMBL/GenBank/DDBJ databases">
        <authorList>
            <person name="Gilroy R."/>
        </authorList>
    </citation>
    <scope>NUCLEOTIDE SEQUENCE</scope>
    <source>
        <strain evidence="8">11300</strain>
    </source>
</reference>
<comment type="function">
    <text evidence="4">May be an activator protein for the gylABX operon.</text>
</comment>
<dbReference type="Pfam" id="PF01614">
    <property type="entry name" value="IclR_C"/>
    <property type="match status" value="1"/>
</dbReference>
<evidence type="ECO:0000259" key="7">
    <source>
        <dbReference type="PROSITE" id="PS51078"/>
    </source>
</evidence>
<dbReference type="AlphaFoldDB" id="A0A9D1L8P9"/>
<evidence type="ECO:0000256" key="3">
    <source>
        <dbReference type="ARBA" id="ARBA00023163"/>
    </source>
</evidence>
<dbReference type="InterPro" id="IPR036388">
    <property type="entry name" value="WH-like_DNA-bd_sf"/>
</dbReference>
<dbReference type="GO" id="GO:0003700">
    <property type="term" value="F:DNA-binding transcription factor activity"/>
    <property type="evidence" value="ECO:0007669"/>
    <property type="project" value="TreeGrafter"/>
</dbReference>
<protein>
    <recommendedName>
        <fullName evidence="5">Glycerol operon regulatory protein</fullName>
    </recommendedName>
</protein>
<dbReference type="PANTHER" id="PTHR30136:SF24">
    <property type="entry name" value="HTH-TYPE TRANSCRIPTIONAL REPRESSOR ALLR"/>
    <property type="match status" value="1"/>
</dbReference>
<dbReference type="EMBL" id="DVMO01000052">
    <property type="protein sequence ID" value="HIU27412.1"/>
    <property type="molecule type" value="Genomic_DNA"/>
</dbReference>
<evidence type="ECO:0000256" key="1">
    <source>
        <dbReference type="ARBA" id="ARBA00023015"/>
    </source>
</evidence>
<dbReference type="Gene3D" id="1.10.10.10">
    <property type="entry name" value="Winged helix-like DNA-binding domain superfamily/Winged helix DNA-binding domain"/>
    <property type="match status" value="1"/>
</dbReference>
<feature type="domain" description="IclR-ED" evidence="7">
    <location>
        <begin position="75"/>
        <end position="255"/>
    </location>
</feature>
<keyword evidence="3" id="KW-0804">Transcription</keyword>
<evidence type="ECO:0000256" key="2">
    <source>
        <dbReference type="ARBA" id="ARBA00023125"/>
    </source>
</evidence>